<feature type="domain" description="PPM-type phosphatase" evidence="1">
    <location>
        <begin position="133"/>
        <end position="328"/>
    </location>
</feature>
<dbReference type="Gene3D" id="3.60.40.10">
    <property type="entry name" value="PPM-type phosphatase domain"/>
    <property type="match status" value="1"/>
</dbReference>
<dbReference type="InterPro" id="IPR001932">
    <property type="entry name" value="PPM-type_phosphatase-like_dom"/>
</dbReference>
<keyword evidence="3" id="KW-1185">Reference proteome</keyword>
<dbReference type="InterPro" id="IPR003594">
    <property type="entry name" value="HATPase_dom"/>
</dbReference>
<comment type="caution">
    <text evidence="2">The sequence shown here is derived from an EMBL/GenBank/DDBJ whole genome shotgun (WGS) entry which is preliminary data.</text>
</comment>
<dbReference type="Pfam" id="PF13581">
    <property type="entry name" value="HATPase_c_2"/>
    <property type="match status" value="1"/>
</dbReference>
<dbReference type="InterPro" id="IPR036890">
    <property type="entry name" value="HATPase_C_sf"/>
</dbReference>
<gene>
    <name evidence="2" type="ORF">SNE35_29200</name>
</gene>
<name>A0ABU5DQL3_9BURK</name>
<dbReference type="SUPFAM" id="SSF81606">
    <property type="entry name" value="PP2C-like"/>
    <property type="match status" value="1"/>
</dbReference>
<dbReference type="CDD" id="cd16934">
    <property type="entry name" value="HATPase_RsbT-like"/>
    <property type="match status" value="1"/>
</dbReference>
<dbReference type="SUPFAM" id="SSF55874">
    <property type="entry name" value="ATPase domain of HSP90 chaperone/DNA topoisomerase II/histidine kinase"/>
    <property type="match status" value="1"/>
</dbReference>
<dbReference type="Pfam" id="PF07228">
    <property type="entry name" value="SpoIIE"/>
    <property type="match status" value="1"/>
</dbReference>
<dbReference type="InterPro" id="IPR039248">
    <property type="entry name" value="Ptase_RsbX"/>
</dbReference>
<evidence type="ECO:0000313" key="2">
    <source>
        <dbReference type="EMBL" id="MDY0748610.1"/>
    </source>
</evidence>
<dbReference type="SMART" id="SM00331">
    <property type="entry name" value="PP2C_SIG"/>
    <property type="match status" value="1"/>
</dbReference>
<reference evidence="2 3" key="1">
    <citation type="submission" date="2023-11" db="EMBL/GenBank/DDBJ databases">
        <title>Paucibacter sp. nov., isolated from fresh soil in Korea.</title>
        <authorList>
            <person name="Le N.T.T."/>
        </authorList>
    </citation>
    <scope>NUCLEOTIDE SEQUENCE [LARGE SCALE GENOMIC DNA]</scope>
    <source>
        <strain evidence="2 3">R3-3</strain>
    </source>
</reference>
<dbReference type="Proteomes" id="UP001285263">
    <property type="component" value="Unassembled WGS sequence"/>
</dbReference>
<keyword evidence="2" id="KW-0547">Nucleotide-binding</keyword>
<protein>
    <submittedName>
        <fullName evidence="2">ATP-binding SpoIIE family protein phosphatase</fullName>
    </submittedName>
</protein>
<dbReference type="EMBL" id="JAXCLA010000011">
    <property type="protein sequence ID" value="MDY0748610.1"/>
    <property type="molecule type" value="Genomic_DNA"/>
</dbReference>
<organism evidence="2 3">
    <name type="scientific">Roseateles agri</name>
    <dbReference type="NCBI Taxonomy" id="3098619"/>
    <lineage>
        <taxon>Bacteria</taxon>
        <taxon>Pseudomonadati</taxon>
        <taxon>Pseudomonadota</taxon>
        <taxon>Betaproteobacteria</taxon>
        <taxon>Burkholderiales</taxon>
        <taxon>Sphaerotilaceae</taxon>
        <taxon>Roseateles</taxon>
    </lineage>
</organism>
<accession>A0ABU5DQL3</accession>
<dbReference type="PANTHER" id="PTHR35801:SF1">
    <property type="entry name" value="PHOSPHOSERINE PHOSPHATASE RSBX"/>
    <property type="match status" value="1"/>
</dbReference>
<dbReference type="InterPro" id="IPR036457">
    <property type="entry name" value="PPM-type-like_dom_sf"/>
</dbReference>
<dbReference type="GO" id="GO:0005524">
    <property type="term" value="F:ATP binding"/>
    <property type="evidence" value="ECO:0007669"/>
    <property type="project" value="UniProtKB-KW"/>
</dbReference>
<dbReference type="PANTHER" id="PTHR35801">
    <property type="entry name" value="PHOSPHOSERINE PHOSPHATASE RSBX"/>
    <property type="match status" value="1"/>
</dbReference>
<evidence type="ECO:0000313" key="3">
    <source>
        <dbReference type="Proteomes" id="UP001285263"/>
    </source>
</evidence>
<sequence length="330" mass="34490">MTPFLQIAVHEQSQVGEARRAAGRVALRLGFDETLTGRVALVVTELASNLARHARGGRMLIGEAADGALELLSLDDGPGMASLDTCLRDGYSTAGTPGTGLGAARRLADVFSAYSVVGKGTVIYARLGGTGGVMPTCFRYAGIGLAAPGEQVSGDGWRVRVDEARVAVFVVDGLGHGPQAAEASDAALQVFAAAPVDASPSQTLERAHAAMRATRGAAGALAVLDANAGALRYAGAGNITGRLMNALEDRTLLSQHGTLGLQIRKPQDMEYAWPEHGLLVMHSDGIVTRWNLDDAPGLLQCEPAVLAGWLLLMHVRGRDDATVVVLRRVR</sequence>
<proteinExistence type="predicted"/>
<evidence type="ECO:0000259" key="1">
    <source>
        <dbReference type="SMART" id="SM00331"/>
    </source>
</evidence>
<keyword evidence="2" id="KW-0067">ATP-binding</keyword>
<dbReference type="RefSeq" id="WP_320426578.1">
    <property type="nucleotide sequence ID" value="NZ_JAXCLA010000011.1"/>
</dbReference>
<dbReference type="Gene3D" id="3.30.565.10">
    <property type="entry name" value="Histidine kinase-like ATPase, C-terminal domain"/>
    <property type="match status" value="1"/>
</dbReference>